<proteinExistence type="predicted"/>
<dbReference type="Proteomes" id="UP000015106">
    <property type="component" value="Chromosome 2"/>
</dbReference>
<accession>A0A8R7TBQ0</accession>
<name>A0A8R7TBQ0_TRIUA</name>
<feature type="region of interest" description="Disordered" evidence="1">
    <location>
        <begin position="20"/>
        <end position="48"/>
    </location>
</feature>
<protein>
    <submittedName>
        <fullName evidence="2">Uncharacterized protein</fullName>
    </submittedName>
</protein>
<reference evidence="2" key="2">
    <citation type="submission" date="2018-03" db="EMBL/GenBank/DDBJ databases">
        <title>The Triticum urartu genome reveals the dynamic nature of wheat genome evolution.</title>
        <authorList>
            <person name="Ling H."/>
            <person name="Ma B."/>
            <person name="Shi X."/>
            <person name="Liu H."/>
            <person name="Dong L."/>
            <person name="Sun H."/>
            <person name="Cao Y."/>
            <person name="Gao Q."/>
            <person name="Zheng S."/>
            <person name="Li Y."/>
            <person name="Yu Y."/>
            <person name="Du H."/>
            <person name="Qi M."/>
            <person name="Li Y."/>
            <person name="Yu H."/>
            <person name="Cui Y."/>
            <person name="Wang N."/>
            <person name="Chen C."/>
            <person name="Wu H."/>
            <person name="Zhao Y."/>
            <person name="Zhang J."/>
            <person name="Li Y."/>
            <person name="Zhou W."/>
            <person name="Zhang B."/>
            <person name="Hu W."/>
            <person name="Eijk M."/>
            <person name="Tang J."/>
            <person name="Witsenboer H."/>
            <person name="Zhao S."/>
            <person name="Li Z."/>
            <person name="Zhang A."/>
            <person name="Wang D."/>
            <person name="Liang C."/>
        </authorList>
    </citation>
    <scope>NUCLEOTIDE SEQUENCE [LARGE SCALE GENOMIC DNA]</scope>
    <source>
        <strain evidence="2">cv. G1812</strain>
    </source>
</reference>
<sequence>HHHHCEQIGDGDLRIKAVRSQAAWRQSPDTHLPQARRWSRPPTHLPRLPQSFRQMTALVLPLSTNRKTD</sequence>
<evidence type="ECO:0000313" key="2">
    <source>
        <dbReference type="EnsemblPlants" id="TuG1812G0200000225.01.T01"/>
    </source>
</evidence>
<reference evidence="2" key="3">
    <citation type="submission" date="2022-06" db="UniProtKB">
        <authorList>
            <consortium name="EnsemblPlants"/>
        </authorList>
    </citation>
    <scope>IDENTIFICATION</scope>
</reference>
<evidence type="ECO:0000313" key="3">
    <source>
        <dbReference type="Proteomes" id="UP000015106"/>
    </source>
</evidence>
<evidence type="ECO:0000256" key="1">
    <source>
        <dbReference type="SAM" id="MobiDB-lite"/>
    </source>
</evidence>
<keyword evidence="3" id="KW-1185">Reference proteome</keyword>
<dbReference type="EnsemblPlants" id="TuG1812G0200000225.01.T01">
    <property type="protein sequence ID" value="TuG1812G0200000225.01.T01"/>
    <property type="gene ID" value="TuG1812G0200000225.01"/>
</dbReference>
<dbReference type="AlphaFoldDB" id="A0A8R7TBQ0"/>
<dbReference type="Gramene" id="TuG1812G0200000225.01.T01">
    <property type="protein sequence ID" value="TuG1812G0200000225.01.T01"/>
    <property type="gene ID" value="TuG1812G0200000225.01"/>
</dbReference>
<organism evidence="2 3">
    <name type="scientific">Triticum urartu</name>
    <name type="common">Red wild einkorn</name>
    <name type="synonym">Crithodium urartu</name>
    <dbReference type="NCBI Taxonomy" id="4572"/>
    <lineage>
        <taxon>Eukaryota</taxon>
        <taxon>Viridiplantae</taxon>
        <taxon>Streptophyta</taxon>
        <taxon>Embryophyta</taxon>
        <taxon>Tracheophyta</taxon>
        <taxon>Spermatophyta</taxon>
        <taxon>Magnoliopsida</taxon>
        <taxon>Liliopsida</taxon>
        <taxon>Poales</taxon>
        <taxon>Poaceae</taxon>
        <taxon>BOP clade</taxon>
        <taxon>Pooideae</taxon>
        <taxon>Triticodae</taxon>
        <taxon>Triticeae</taxon>
        <taxon>Triticinae</taxon>
        <taxon>Triticum</taxon>
    </lineage>
</organism>
<reference evidence="3" key="1">
    <citation type="journal article" date="2013" name="Nature">
        <title>Draft genome of the wheat A-genome progenitor Triticum urartu.</title>
        <authorList>
            <person name="Ling H.Q."/>
            <person name="Zhao S."/>
            <person name="Liu D."/>
            <person name="Wang J."/>
            <person name="Sun H."/>
            <person name="Zhang C."/>
            <person name="Fan H."/>
            <person name="Li D."/>
            <person name="Dong L."/>
            <person name="Tao Y."/>
            <person name="Gao C."/>
            <person name="Wu H."/>
            <person name="Li Y."/>
            <person name="Cui Y."/>
            <person name="Guo X."/>
            <person name="Zheng S."/>
            <person name="Wang B."/>
            <person name="Yu K."/>
            <person name="Liang Q."/>
            <person name="Yang W."/>
            <person name="Lou X."/>
            <person name="Chen J."/>
            <person name="Feng M."/>
            <person name="Jian J."/>
            <person name="Zhang X."/>
            <person name="Luo G."/>
            <person name="Jiang Y."/>
            <person name="Liu J."/>
            <person name="Wang Z."/>
            <person name="Sha Y."/>
            <person name="Zhang B."/>
            <person name="Wu H."/>
            <person name="Tang D."/>
            <person name="Shen Q."/>
            <person name="Xue P."/>
            <person name="Zou S."/>
            <person name="Wang X."/>
            <person name="Liu X."/>
            <person name="Wang F."/>
            <person name="Yang Y."/>
            <person name="An X."/>
            <person name="Dong Z."/>
            <person name="Zhang K."/>
            <person name="Zhang X."/>
            <person name="Luo M.C."/>
            <person name="Dvorak J."/>
            <person name="Tong Y."/>
            <person name="Wang J."/>
            <person name="Yang H."/>
            <person name="Li Z."/>
            <person name="Wang D."/>
            <person name="Zhang A."/>
            <person name="Wang J."/>
        </authorList>
    </citation>
    <scope>NUCLEOTIDE SEQUENCE</scope>
    <source>
        <strain evidence="3">cv. G1812</strain>
    </source>
</reference>